<name>A0ABR3R1I3_9PLEO</name>
<evidence type="ECO:0000259" key="1">
    <source>
        <dbReference type="Pfam" id="PF22607"/>
    </source>
</evidence>
<proteinExistence type="predicted"/>
<dbReference type="Pfam" id="PF22607">
    <property type="entry name" value="FAD_binding-like"/>
    <property type="match status" value="1"/>
</dbReference>
<evidence type="ECO:0000313" key="3">
    <source>
        <dbReference type="Proteomes" id="UP001521222"/>
    </source>
</evidence>
<keyword evidence="3" id="KW-1185">Reference proteome</keyword>
<dbReference type="SUPFAM" id="SSF54373">
    <property type="entry name" value="FAD-linked reductases, C-terminal domain"/>
    <property type="match status" value="1"/>
</dbReference>
<dbReference type="PANTHER" id="PTHR47469:SF2">
    <property type="entry name" value="OS06G0597600 PROTEIN"/>
    <property type="match status" value="1"/>
</dbReference>
<dbReference type="NCBIfam" id="NF005566">
    <property type="entry name" value="PRK07236.1"/>
    <property type="match status" value="1"/>
</dbReference>
<feature type="domain" description="2,6-dihydroxypyridine 3-monooxygenase substrate binding" evidence="1">
    <location>
        <begin position="194"/>
        <end position="323"/>
    </location>
</feature>
<protein>
    <recommendedName>
        <fullName evidence="1">2,6-dihydroxypyridine 3-monooxygenase substrate binding domain-containing protein</fullName>
    </recommendedName>
</protein>
<evidence type="ECO:0000313" key="2">
    <source>
        <dbReference type="EMBL" id="KAL1598276.1"/>
    </source>
</evidence>
<dbReference type="InterPro" id="IPR036188">
    <property type="entry name" value="FAD/NAD-bd_sf"/>
</dbReference>
<gene>
    <name evidence="2" type="ORF">SLS59_006960</name>
</gene>
<dbReference type="InterPro" id="IPR054707">
    <property type="entry name" value="DhpH_subs-bd"/>
</dbReference>
<organism evidence="2 3">
    <name type="scientific">Nothophoma quercina</name>
    <dbReference type="NCBI Taxonomy" id="749835"/>
    <lineage>
        <taxon>Eukaryota</taxon>
        <taxon>Fungi</taxon>
        <taxon>Dikarya</taxon>
        <taxon>Ascomycota</taxon>
        <taxon>Pezizomycotina</taxon>
        <taxon>Dothideomycetes</taxon>
        <taxon>Pleosporomycetidae</taxon>
        <taxon>Pleosporales</taxon>
        <taxon>Pleosporineae</taxon>
        <taxon>Didymellaceae</taxon>
        <taxon>Nothophoma</taxon>
    </lineage>
</organism>
<sequence>MTPAPPKNMNVAIVGGSLGGLFAGVALKHLRKELNIRILERNPTPLLHDQGAGVVAGQDVQTFFRKHDKTKTPLTVNSHQRLYLDKSGTVIDRENKEQQMTSWDLLYHLLRANFDGVDSKYAKAVASDQYEGITTYSYGHQVTDIDFECAEPLSIKAKTSTGETVTFHADLLIGADGPSSMIRKLIDPKVERTYAGYVAWRGTVPETQVSQAATDVFVEKFPFFHTKGIQILAYTIPGHNGTVQPGKRLLNWVWYMNYKEESPEHIELMTDKDGKRHHITLPPGGIKEDVWKRQKEFANEVLPPQFAELVTKTEVPFIQAITDVVSPAAVLPSDSRILLIGDALAGFRPHTAASTNQAAMDAMELAKAIDQILGGANRDEVLKSWEEYVLDYAKAMQQQGVDIGNRSQFGLHPLRG</sequence>
<dbReference type="SUPFAM" id="SSF51905">
    <property type="entry name" value="FAD/NAD(P)-binding domain"/>
    <property type="match status" value="1"/>
</dbReference>
<reference evidence="2 3" key="1">
    <citation type="submission" date="2024-02" db="EMBL/GenBank/DDBJ databases">
        <title>De novo assembly and annotation of 12 fungi associated with fruit tree decline syndrome in Ontario, Canada.</title>
        <authorList>
            <person name="Sulman M."/>
            <person name="Ellouze W."/>
            <person name="Ilyukhin E."/>
        </authorList>
    </citation>
    <scope>NUCLEOTIDE SEQUENCE [LARGE SCALE GENOMIC DNA]</scope>
    <source>
        <strain evidence="2 3">M97-236</strain>
    </source>
</reference>
<accession>A0ABR3R1I3</accession>
<dbReference type="PRINTS" id="PR00420">
    <property type="entry name" value="RNGMNOXGNASE"/>
</dbReference>
<dbReference type="PANTHER" id="PTHR47469">
    <property type="entry name" value="MONOOXYGENASE-LIKE"/>
    <property type="match status" value="1"/>
</dbReference>
<dbReference type="EMBL" id="JAKIXB020000023">
    <property type="protein sequence ID" value="KAL1598276.1"/>
    <property type="molecule type" value="Genomic_DNA"/>
</dbReference>
<comment type="caution">
    <text evidence="2">The sequence shown here is derived from an EMBL/GenBank/DDBJ whole genome shotgun (WGS) entry which is preliminary data.</text>
</comment>
<dbReference type="Gene3D" id="3.50.50.60">
    <property type="entry name" value="FAD/NAD(P)-binding domain"/>
    <property type="match status" value="1"/>
</dbReference>
<dbReference type="Proteomes" id="UP001521222">
    <property type="component" value="Unassembled WGS sequence"/>
</dbReference>
<dbReference type="InterPro" id="IPR053212">
    <property type="entry name" value="DHP_3-monooxygenase"/>
</dbReference>
<dbReference type="Gene3D" id="3.30.9.60">
    <property type="match status" value="1"/>
</dbReference>